<feature type="compositionally biased region" description="Basic and acidic residues" evidence="2">
    <location>
        <begin position="787"/>
        <end position="811"/>
    </location>
</feature>
<feature type="compositionally biased region" description="Low complexity" evidence="2">
    <location>
        <begin position="767"/>
        <end position="778"/>
    </location>
</feature>
<name>A0A482XGH7_LAOST</name>
<dbReference type="Gene3D" id="1.20.5.1070">
    <property type="entry name" value="Head and neck region of the ectodomain of NDV fusion glycoprotein"/>
    <property type="match status" value="1"/>
</dbReference>
<feature type="region of interest" description="Disordered" evidence="2">
    <location>
        <begin position="681"/>
        <end position="705"/>
    </location>
</feature>
<feature type="compositionally biased region" description="Basic and acidic residues" evidence="2">
    <location>
        <begin position="753"/>
        <end position="762"/>
    </location>
</feature>
<feature type="compositionally biased region" description="Basic and acidic residues" evidence="2">
    <location>
        <begin position="822"/>
        <end position="869"/>
    </location>
</feature>
<gene>
    <name evidence="3" type="ORF">LSTR_LSTR011969</name>
</gene>
<organism evidence="3 4">
    <name type="scientific">Laodelphax striatellus</name>
    <name type="common">Small brown planthopper</name>
    <name type="synonym">Delphax striatella</name>
    <dbReference type="NCBI Taxonomy" id="195883"/>
    <lineage>
        <taxon>Eukaryota</taxon>
        <taxon>Metazoa</taxon>
        <taxon>Ecdysozoa</taxon>
        <taxon>Arthropoda</taxon>
        <taxon>Hexapoda</taxon>
        <taxon>Insecta</taxon>
        <taxon>Pterygota</taxon>
        <taxon>Neoptera</taxon>
        <taxon>Paraneoptera</taxon>
        <taxon>Hemiptera</taxon>
        <taxon>Auchenorrhyncha</taxon>
        <taxon>Fulgoroidea</taxon>
        <taxon>Delphacidae</taxon>
        <taxon>Criomorphinae</taxon>
        <taxon>Laodelphax</taxon>
    </lineage>
</organism>
<keyword evidence="1" id="KW-0175">Coiled coil</keyword>
<comment type="caution">
    <text evidence="3">The sequence shown here is derived from an EMBL/GenBank/DDBJ whole genome shotgun (WGS) entry which is preliminary data.</text>
</comment>
<dbReference type="EMBL" id="QKKF02009826">
    <property type="protein sequence ID" value="RZF45125.1"/>
    <property type="molecule type" value="Genomic_DNA"/>
</dbReference>
<feature type="compositionally biased region" description="Polar residues" evidence="2">
    <location>
        <begin position="681"/>
        <end position="699"/>
    </location>
</feature>
<feature type="region of interest" description="Disordered" evidence="2">
    <location>
        <begin position="731"/>
        <end position="883"/>
    </location>
</feature>
<dbReference type="Proteomes" id="UP000291343">
    <property type="component" value="Unassembled WGS sequence"/>
</dbReference>
<feature type="compositionally biased region" description="Low complexity" evidence="2">
    <location>
        <begin position="75"/>
        <end position="86"/>
    </location>
</feature>
<dbReference type="SMR" id="A0A482XGH7"/>
<feature type="compositionally biased region" description="Polar residues" evidence="2">
    <location>
        <begin position="87"/>
        <end position="96"/>
    </location>
</feature>
<proteinExistence type="predicted"/>
<sequence length="1100" mass="126180">MQPERMTKEVIERKITKDMFERMKEKNISARMFPEGAPPSFAATGRALANWGTIILLMCCHVGNCPVNADPLSISGSQSATSGSGSLPPTWSGRTGSSLTEQIVMRHVYDQIRSLKFAYEENINQLMRKVDNIDMKLARHGCDYNGIETLTRKIESLDIKVNRMETSNAHRLEELSKTIHTKGIRQELAMDGLVQKVDENHERIKQKLIFAEKRLDTINSKMQVYETSFSRVESRLTDIDTEISDISNTLDDIKSLSTYIDDKHNSTQRTMKEQLQAIKSESASRQQMEELSSSVKDIGSRLNDTTTAPMVRDDENVRLLSAADTDRTLMMDLRTHINYESRQIEDKITSMYNNLWSRFMSLETTAKHLLKIGNITRRQLREDFQSLLQSEARFVEPESQENYMNLLLDVLKRMLQEHKEQMDSNLQMSLTSQNLFIDSLNKSVHNSNRNEELKEMEITLSSILEKIIYTITNKTSRMDSRLVEVMQMIKEYKTQTTRSLSHLTKMVISLTEKSKEDKERYEKGMLDLTRMNEIIASVLQDLYEKFELVGNMSPACEDNTKRTQFNLTRENDRREPDETENSQEELEKERAPEPKIKIENDDVVKIHSENGSNIEHTNASYQVLNTTNSTQTNETTTKKHISIVIPFEAIDDEEKLKSKLQNFLSQLPVSKTEAIIITNSKSDSGKTTGESNNITLQDISSKEPHSERTIHIALNDGSLGNSTNYTSFYNENSQRFGEKSKDDSGLSSYEHPSINEKDDGIPEHVININNTERSMSNNNEEEGGSFEEIKIQKKESEDESKQNTEEKKIYDFDGNEDFTPSSRKETLKENEREQIKNEDGKKFYDWDGNEDMIKSMEEPKQERKSDENFKNMGNSMEAKAEDRKEYIETSTVENGDLIRFPILSENSTTIEAKNQLLSHFTSLGSTTNINENIGNNSTLQNINIIQEELGEQVAKNVTSSTEKIGTKISTVLPTSAVSQIPTSTTKPMLPKYQTIIETSTYKNEKSKRRTKQDIKQLFEDLKAKRQQLENLAQENQMMQKDFEDEMKNDESPSLFGEDETPLARRDTSEHFRPITSSEELANSEPAFDMLYDEQELPFSA</sequence>
<feature type="compositionally biased region" description="Basic and acidic residues" evidence="2">
    <location>
        <begin position="1061"/>
        <end position="1072"/>
    </location>
</feature>
<feature type="compositionally biased region" description="Basic and acidic residues" evidence="2">
    <location>
        <begin position="585"/>
        <end position="594"/>
    </location>
</feature>
<evidence type="ECO:0000313" key="4">
    <source>
        <dbReference type="Proteomes" id="UP000291343"/>
    </source>
</evidence>
<feature type="coiled-coil region" evidence="1">
    <location>
        <begin position="194"/>
        <end position="221"/>
    </location>
</feature>
<dbReference type="AlphaFoldDB" id="A0A482XGH7"/>
<evidence type="ECO:0000313" key="3">
    <source>
        <dbReference type="EMBL" id="RZF45125.1"/>
    </source>
</evidence>
<accession>A0A482XGH7</accession>
<feature type="region of interest" description="Disordered" evidence="2">
    <location>
        <begin position="567"/>
        <end position="594"/>
    </location>
</feature>
<keyword evidence="4" id="KW-1185">Reference proteome</keyword>
<reference evidence="3 4" key="1">
    <citation type="journal article" date="2017" name="Gigascience">
        <title>Genome sequence of the small brown planthopper, Laodelphax striatellus.</title>
        <authorList>
            <person name="Zhu J."/>
            <person name="Jiang F."/>
            <person name="Wang X."/>
            <person name="Yang P."/>
            <person name="Bao Y."/>
            <person name="Zhao W."/>
            <person name="Wang W."/>
            <person name="Lu H."/>
            <person name="Wang Q."/>
            <person name="Cui N."/>
            <person name="Li J."/>
            <person name="Chen X."/>
            <person name="Luo L."/>
            <person name="Yu J."/>
            <person name="Kang L."/>
            <person name="Cui F."/>
        </authorList>
    </citation>
    <scope>NUCLEOTIDE SEQUENCE [LARGE SCALE GENOMIC DNA]</scope>
    <source>
        <strain evidence="3">Lst14</strain>
    </source>
</reference>
<dbReference type="InParanoid" id="A0A482XGH7"/>
<feature type="region of interest" description="Disordered" evidence="2">
    <location>
        <begin position="75"/>
        <end position="96"/>
    </location>
</feature>
<dbReference type="OrthoDB" id="6372889at2759"/>
<feature type="region of interest" description="Disordered" evidence="2">
    <location>
        <begin position="1043"/>
        <end position="1076"/>
    </location>
</feature>
<protein>
    <submittedName>
        <fullName evidence="3">Uncharacterized protein</fullName>
    </submittedName>
</protein>
<evidence type="ECO:0000256" key="2">
    <source>
        <dbReference type="SAM" id="MobiDB-lite"/>
    </source>
</evidence>
<evidence type="ECO:0000256" key="1">
    <source>
        <dbReference type="SAM" id="Coils"/>
    </source>
</evidence>